<name>A0A918NEK7_9GAMM</name>
<proteinExistence type="predicted"/>
<evidence type="ECO:0000313" key="2">
    <source>
        <dbReference type="EMBL" id="GGX62349.1"/>
    </source>
</evidence>
<gene>
    <name evidence="2" type="ORF">GCM10007392_32800</name>
</gene>
<reference evidence="2" key="2">
    <citation type="submission" date="2020-09" db="EMBL/GenBank/DDBJ databases">
        <authorList>
            <person name="Sun Q."/>
            <person name="Kim S."/>
        </authorList>
    </citation>
    <scope>NUCLEOTIDE SEQUENCE</scope>
    <source>
        <strain evidence="2">KCTC 22169</strain>
    </source>
</reference>
<evidence type="ECO:0000256" key="1">
    <source>
        <dbReference type="SAM" id="MobiDB-lite"/>
    </source>
</evidence>
<dbReference type="AlphaFoldDB" id="A0A918NEK7"/>
<feature type="compositionally biased region" description="Polar residues" evidence="1">
    <location>
        <begin position="56"/>
        <end position="65"/>
    </location>
</feature>
<reference evidence="2" key="1">
    <citation type="journal article" date="2014" name="Int. J. Syst. Evol. Microbiol.">
        <title>Complete genome sequence of Corynebacterium casei LMG S-19264T (=DSM 44701T), isolated from a smear-ripened cheese.</title>
        <authorList>
            <consortium name="US DOE Joint Genome Institute (JGI-PGF)"/>
            <person name="Walter F."/>
            <person name="Albersmeier A."/>
            <person name="Kalinowski J."/>
            <person name="Ruckert C."/>
        </authorList>
    </citation>
    <scope>NUCLEOTIDE SEQUENCE</scope>
    <source>
        <strain evidence="2">KCTC 22169</strain>
    </source>
</reference>
<evidence type="ECO:0000313" key="3">
    <source>
        <dbReference type="Proteomes" id="UP000626148"/>
    </source>
</evidence>
<comment type="caution">
    <text evidence="2">The sequence shown here is derived from an EMBL/GenBank/DDBJ whole genome shotgun (WGS) entry which is preliminary data.</text>
</comment>
<keyword evidence="3" id="KW-1185">Reference proteome</keyword>
<dbReference type="EMBL" id="BMXR01000008">
    <property type="protein sequence ID" value="GGX62349.1"/>
    <property type="molecule type" value="Genomic_DNA"/>
</dbReference>
<accession>A0A918NEK7</accession>
<organism evidence="2 3">
    <name type="scientific">Saccharospirillum salsuginis</name>
    <dbReference type="NCBI Taxonomy" id="418750"/>
    <lineage>
        <taxon>Bacteria</taxon>
        <taxon>Pseudomonadati</taxon>
        <taxon>Pseudomonadota</taxon>
        <taxon>Gammaproteobacteria</taxon>
        <taxon>Oceanospirillales</taxon>
        <taxon>Saccharospirillaceae</taxon>
        <taxon>Saccharospirillum</taxon>
    </lineage>
</organism>
<dbReference type="Proteomes" id="UP000626148">
    <property type="component" value="Unassembled WGS sequence"/>
</dbReference>
<protein>
    <submittedName>
        <fullName evidence="2">Uncharacterized protein</fullName>
    </submittedName>
</protein>
<feature type="region of interest" description="Disordered" evidence="1">
    <location>
        <begin position="46"/>
        <end position="72"/>
    </location>
</feature>
<sequence>MLKKIRPGPDTLTIHTPIQDTPVIPRFSPALLWFALSMLALAGCSQDTGDSDPTEDQGSAETSPSVRLAGTVATGRPGEWAEVCIGETCSRADAEGEYRLSGEFETSALVSARIPNPDGSETELTSLHRYDSGQTTYLVNINPLTDAVLDAFSHFNRGESLADCRAASGCEQALVDTFTGEVQATVITQLADWAGDAWETPREPFSDPYRADPSLDWLDNLFDHLRFDVDETGLGILDNDGFELGRLPLDTLFDDTVEVLPLDEEQLARALTIEPAVQNTNAIEIRYEVTPGTNVTVPQDVTIDASASFSPGGELTIQHEWVAPDGTVTRYDSASATAPIDVAGGHHWVILATDAQGNRLTTGLDIDALANDVIEDPEFGSEGSCQTTNMTANSMNICEETLDGGALGVCEPTVSGSTQTLKSPAPCSPIEQHGGRFLGVCTVVLNEIRVFHYENPLRNTGLTMAELRALKAEHCVDVFGGSWSTEP</sequence>